<dbReference type="InterPro" id="IPR036390">
    <property type="entry name" value="WH_DNA-bd_sf"/>
</dbReference>
<dbReference type="Pfam" id="PF00392">
    <property type="entry name" value="GntR"/>
    <property type="match status" value="1"/>
</dbReference>
<dbReference type="PRINTS" id="PR00035">
    <property type="entry name" value="HTHGNTR"/>
</dbReference>
<evidence type="ECO:0000256" key="1">
    <source>
        <dbReference type="ARBA" id="ARBA00023015"/>
    </source>
</evidence>
<dbReference type="CDD" id="cd07377">
    <property type="entry name" value="WHTH_GntR"/>
    <property type="match status" value="1"/>
</dbReference>
<dbReference type="PANTHER" id="PTHR43537:SF44">
    <property type="entry name" value="GNTR FAMILY REGULATORY PROTEIN"/>
    <property type="match status" value="1"/>
</dbReference>
<keyword evidence="6" id="KW-1185">Reference proteome</keyword>
<dbReference type="Pfam" id="PF07729">
    <property type="entry name" value="FCD"/>
    <property type="match status" value="1"/>
</dbReference>
<dbReference type="Proteomes" id="UP000467379">
    <property type="component" value="Plasmid pJCM12687"/>
</dbReference>
<evidence type="ECO:0000256" key="2">
    <source>
        <dbReference type="ARBA" id="ARBA00023125"/>
    </source>
</evidence>
<gene>
    <name evidence="5" type="ORF">MBRA_50860</name>
</gene>
<protein>
    <submittedName>
        <fullName evidence="5">GntR family transcriptional regulator</fullName>
    </submittedName>
</protein>
<reference evidence="5 6" key="1">
    <citation type="journal article" date="2019" name="Emerg. Microbes Infect.">
        <title>Comprehensive subspecies identification of 175 nontuberculous mycobacteria species based on 7547 genomic profiles.</title>
        <authorList>
            <person name="Matsumoto Y."/>
            <person name="Kinjo T."/>
            <person name="Motooka D."/>
            <person name="Nabeya D."/>
            <person name="Jung N."/>
            <person name="Uechi K."/>
            <person name="Horii T."/>
            <person name="Iida T."/>
            <person name="Fujita J."/>
            <person name="Nakamura S."/>
        </authorList>
    </citation>
    <scope>NUCLEOTIDE SEQUENCE [LARGE SCALE GENOMIC DNA]</scope>
    <source>
        <strain evidence="5 6">JCM 12687</strain>
        <plasmid evidence="5">pJCM12687</plasmid>
    </source>
</reference>
<dbReference type="EMBL" id="AP022607">
    <property type="protein sequence ID" value="BBZ14891.1"/>
    <property type="molecule type" value="Genomic_DNA"/>
</dbReference>
<keyword evidence="3" id="KW-0804">Transcription</keyword>
<dbReference type="InterPro" id="IPR000524">
    <property type="entry name" value="Tscrpt_reg_HTH_GntR"/>
</dbReference>
<feature type="domain" description="HTH gntR-type" evidence="4">
    <location>
        <begin position="19"/>
        <end position="89"/>
    </location>
</feature>
<evidence type="ECO:0000256" key="3">
    <source>
        <dbReference type="ARBA" id="ARBA00023163"/>
    </source>
</evidence>
<accession>A0ABM7KUJ7</accession>
<sequence length="258" mass="28407">MAMTAEPADDAADQRLHVPKMAEVIVDRLRRQIVRGQLAEGEALPSEQELQARFGVSRPTLREAFRILEAESLITIRRGAHGGALVRVPNTDVAARYAAFILEHRGTTLADLYEARIVMEPAAVGLLATKRTQRDIARLRQALDEHDALVANPKASIRTHTGFHALLIELTGNQTLQVLAGMIQRIIDLANWKHVESDAGSAAHAQASRRGLKAHHRVVDLIEAADEAAATELWRSHLIGARDYLLRADVKTVLDLMS</sequence>
<dbReference type="InterPro" id="IPR011711">
    <property type="entry name" value="GntR_C"/>
</dbReference>
<proteinExistence type="predicted"/>
<dbReference type="PROSITE" id="PS50949">
    <property type="entry name" value="HTH_GNTR"/>
    <property type="match status" value="1"/>
</dbReference>
<keyword evidence="5" id="KW-0614">Plasmid</keyword>
<dbReference type="Gene3D" id="1.20.120.530">
    <property type="entry name" value="GntR ligand-binding domain-like"/>
    <property type="match status" value="1"/>
</dbReference>
<evidence type="ECO:0000259" key="4">
    <source>
        <dbReference type="PROSITE" id="PS50949"/>
    </source>
</evidence>
<dbReference type="InterPro" id="IPR008920">
    <property type="entry name" value="TF_FadR/GntR_C"/>
</dbReference>
<dbReference type="InterPro" id="IPR036388">
    <property type="entry name" value="WH-like_DNA-bd_sf"/>
</dbReference>
<keyword evidence="1" id="KW-0805">Transcription regulation</keyword>
<dbReference type="SMART" id="SM00895">
    <property type="entry name" value="FCD"/>
    <property type="match status" value="1"/>
</dbReference>
<geneLocation type="plasmid" evidence="5 6">
    <name>pJCM12687</name>
</geneLocation>
<keyword evidence="2" id="KW-0238">DNA-binding</keyword>
<dbReference type="Gene3D" id="1.10.10.10">
    <property type="entry name" value="Winged helix-like DNA-binding domain superfamily/Winged helix DNA-binding domain"/>
    <property type="match status" value="1"/>
</dbReference>
<evidence type="ECO:0000313" key="5">
    <source>
        <dbReference type="EMBL" id="BBZ14891.1"/>
    </source>
</evidence>
<dbReference type="SUPFAM" id="SSF46785">
    <property type="entry name" value="Winged helix' DNA-binding domain"/>
    <property type="match status" value="1"/>
</dbReference>
<organism evidence="5 6">
    <name type="scientific">Mycobacterium branderi</name>
    <dbReference type="NCBI Taxonomy" id="43348"/>
    <lineage>
        <taxon>Bacteria</taxon>
        <taxon>Bacillati</taxon>
        <taxon>Actinomycetota</taxon>
        <taxon>Actinomycetes</taxon>
        <taxon>Mycobacteriales</taxon>
        <taxon>Mycobacteriaceae</taxon>
        <taxon>Mycobacterium</taxon>
    </lineage>
</organism>
<dbReference type="SMART" id="SM00345">
    <property type="entry name" value="HTH_GNTR"/>
    <property type="match status" value="1"/>
</dbReference>
<name>A0ABM7KUJ7_9MYCO</name>
<dbReference type="SUPFAM" id="SSF48008">
    <property type="entry name" value="GntR ligand-binding domain-like"/>
    <property type="match status" value="1"/>
</dbReference>
<evidence type="ECO:0000313" key="6">
    <source>
        <dbReference type="Proteomes" id="UP000467379"/>
    </source>
</evidence>
<dbReference type="PANTHER" id="PTHR43537">
    <property type="entry name" value="TRANSCRIPTIONAL REGULATOR, GNTR FAMILY"/>
    <property type="match status" value="1"/>
</dbReference>